<reference evidence="2" key="1">
    <citation type="submission" date="2021-02" db="EMBL/GenBank/DDBJ databases">
        <title>Skermanella TT6 skin isolate.</title>
        <authorList>
            <person name="Lee K."/>
            <person name="Ganzorig M."/>
        </authorList>
    </citation>
    <scope>NUCLEOTIDE SEQUENCE</scope>
    <source>
        <strain evidence="2">TT6</strain>
    </source>
</reference>
<proteinExistence type="predicted"/>
<name>A0ABX7B2K6_9PROT</name>
<evidence type="ECO:0000313" key="3">
    <source>
        <dbReference type="Proteomes" id="UP000595197"/>
    </source>
</evidence>
<organism evidence="2 3">
    <name type="scientific">Skermanella cutis</name>
    <dbReference type="NCBI Taxonomy" id="2775420"/>
    <lineage>
        <taxon>Bacteria</taxon>
        <taxon>Pseudomonadati</taxon>
        <taxon>Pseudomonadota</taxon>
        <taxon>Alphaproteobacteria</taxon>
        <taxon>Rhodospirillales</taxon>
        <taxon>Azospirillaceae</taxon>
        <taxon>Skermanella</taxon>
    </lineage>
</organism>
<dbReference type="EMBL" id="CP067420">
    <property type="protein sequence ID" value="QQP88551.1"/>
    <property type="molecule type" value="Genomic_DNA"/>
</dbReference>
<evidence type="ECO:0000313" key="2">
    <source>
        <dbReference type="EMBL" id="QQP88551.1"/>
    </source>
</evidence>
<dbReference type="Proteomes" id="UP000595197">
    <property type="component" value="Chromosome"/>
</dbReference>
<evidence type="ECO:0000256" key="1">
    <source>
        <dbReference type="SAM" id="MobiDB-lite"/>
    </source>
</evidence>
<dbReference type="RefSeq" id="WP_201073602.1">
    <property type="nucleotide sequence ID" value="NZ_CP067420.1"/>
</dbReference>
<keyword evidence="3" id="KW-1185">Reference proteome</keyword>
<feature type="region of interest" description="Disordered" evidence="1">
    <location>
        <begin position="96"/>
        <end position="122"/>
    </location>
</feature>
<accession>A0ABX7B2K6</accession>
<protein>
    <submittedName>
        <fullName evidence="2">Uncharacterized protein</fullName>
    </submittedName>
</protein>
<sequence length="122" mass="13359">MSVPPSGRSGYDAFAAVEEADRFGIELDPQAGPQGMNQMSEDRAAGDLSVLLGTIRPSDLRMKSPAKEFDDDAAIKFIEDNWDALVKDGVERMRRLSRRDGLSEDHEGRATDEPVSRHDGPG</sequence>
<gene>
    <name evidence="2" type="ORF">IGS68_21365</name>
</gene>